<gene>
    <name evidence="2" type="primary">N758_1004</name>
</gene>
<protein>
    <recommendedName>
        <fullName evidence="3">DUF2834 domain-containing protein</fullName>
    </recommendedName>
</protein>
<evidence type="ECO:0000256" key="1">
    <source>
        <dbReference type="SAM" id="Phobius"/>
    </source>
</evidence>
<name>A0A1U9WXE4_PLAAG</name>
<dbReference type="AlphaFoldDB" id="A0A1U9WXE4"/>
<evidence type="ECO:0008006" key="3">
    <source>
        <dbReference type="Google" id="ProtNLM"/>
    </source>
</evidence>
<organism evidence="2">
    <name type="scientific">Planktothrix agardhii No758</name>
    <dbReference type="NCBI Taxonomy" id="1964479"/>
    <lineage>
        <taxon>Bacteria</taxon>
        <taxon>Bacillati</taxon>
        <taxon>Cyanobacteriota</taxon>
        <taxon>Cyanophyceae</taxon>
        <taxon>Oscillatoriophycideae</taxon>
        <taxon>Oscillatoriales</taxon>
        <taxon>Microcoleaceae</taxon>
        <taxon>Planktothrix</taxon>
    </lineage>
</organism>
<dbReference type="PANTHER" id="PTHR36009">
    <property type="match status" value="1"/>
</dbReference>
<keyword evidence="1" id="KW-0472">Membrane</keyword>
<keyword evidence="1" id="KW-1133">Transmembrane helix</keyword>
<dbReference type="PANTHER" id="PTHR36009:SF3">
    <property type="entry name" value="TRANSMEMBRANE PROTEIN"/>
    <property type="match status" value="1"/>
</dbReference>
<proteinExistence type="predicted"/>
<feature type="transmembrane region" description="Helical" evidence="1">
    <location>
        <begin position="119"/>
        <end position="138"/>
    </location>
</feature>
<keyword evidence="1" id="KW-0812">Transmembrane</keyword>
<accession>A0A1U9WXE4</accession>
<reference evidence="2" key="1">
    <citation type="journal article" date="2017" name="Front. Microbiol.">
        <title>Evolution of Anabaenopeptin Peptide Structural Variability in the Cyanobacterium Planktothrix.</title>
        <authorList>
            <person name="Entfellner E."/>
            <person name="Frei M."/>
            <person name="Christiansen G."/>
            <person name="Deng L."/>
            <person name="Blom J."/>
            <person name="Kurmayer R."/>
        </authorList>
    </citation>
    <scope>NUCLEOTIDE SEQUENCE</scope>
    <source>
        <strain evidence="2">No758</strain>
    </source>
</reference>
<sequence length="214" mass="24387">MKNKIVFGLIWLGFILYAFIFAPPDQPETLDLIQNLSTGNWTGINPLIIALFNIMGIWPLIYSCVLFIDGHGQKTPAWLFATLSFGVGAFAILPYLALRQPNPQFLGKKSWFIKILDSRITGLLLTLGTIILVIYGLTQGNWEDFIQQWQTSRFIHVMSLDFLLLSILFPVLLTDDRARRGMEKSVILEWISLIPLFGALFYLTTRVPLNHQTE</sequence>
<evidence type="ECO:0000313" key="2">
    <source>
        <dbReference type="EMBL" id="AQY60962.1"/>
    </source>
</evidence>
<feature type="transmembrane region" description="Helical" evidence="1">
    <location>
        <begin position="6"/>
        <end position="23"/>
    </location>
</feature>
<feature type="transmembrane region" description="Helical" evidence="1">
    <location>
        <begin position="44"/>
        <end position="68"/>
    </location>
</feature>
<feature type="transmembrane region" description="Helical" evidence="1">
    <location>
        <begin position="80"/>
        <end position="98"/>
    </location>
</feature>
<feature type="transmembrane region" description="Helical" evidence="1">
    <location>
        <begin position="186"/>
        <end position="204"/>
    </location>
</feature>
<feature type="transmembrane region" description="Helical" evidence="1">
    <location>
        <begin position="154"/>
        <end position="174"/>
    </location>
</feature>
<dbReference type="EMBL" id="KU665241">
    <property type="protein sequence ID" value="AQY60962.1"/>
    <property type="molecule type" value="Genomic_DNA"/>
</dbReference>